<feature type="domain" description="Luciferase-like" evidence="3">
    <location>
        <begin position="42"/>
        <end position="335"/>
    </location>
</feature>
<evidence type="ECO:0000256" key="2">
    <source>
        <dbReference type="ARBA" id="ARBA00023033"/>
    </source>
</evidence>
<reference evidence="5 6" key="1">
    <citation type="submission" date="2016-10" db="EMBL/GenBank/DDBJ databases">
        <authorList>
            <person name="de Groot N.N."/>
        </authorList>
    </citation>
    <scope>NUCLEOTIDE SEQUENCE [LARGE SCALE GENOMIC DNA]</scope>
    <source>
        <strain evidence="5 6">MT12</strain>
    </source>
</reference>
<dbReference type="GO" id="GO:0004497">
    <property type="term" value="F:monooxygenase activity"/>
    <property type="evidence" value="ECO:0007669"/>
    <property type="project" value="UniProtKB-KW"/>
</dbReference>
<dbReference type="Proteomes" id="UP000198992">
    <property type="component" value="Unassembled WGS sequence"/>
</dbReference>
<feature type="domain" description="AB hydrolase-1" evidence="4">
    <location>
        <begin position="419"/>
        <end position="637"/>
    </location>
</feature>
<accession>A0A1H5G9S6</accession>
<dbReference type="InterPro" id="IPR011251">
    <property type="entry name" value="Luciferase-like_dom"/>
</dbReference>
<dbReference type="OrthoDB" id="9799612at2"/>
<dbReference type="AlphaFoldDB" id="A0A1H5G9S6"/>
<dbReference type="PANTHER" id="PTHR30137">
    <property type="entry name" value="LUCIFERASE-LIKE MONOOXYGENASE"/>
    <property type="match status" value="1"/>
</dbReference>
<evidence type="ECO:0000256" key="1">
    <source>
        <dbReference type="ARBA" id="ARBA00023002"/>
    </source>
</evidence>
<dbReference type="GO" id="GO:0005829">
    <property type="term" value="C:cytosol"/>
    <property type="evidence" value="ECO:0007669"/>
    <property type="project" value="TreeGrafter"/>
</dbReference>
<proteinExistence type="predicted"/>
<dbReference type="Pfam" id="PF00561">
    <property type="entry name" value="Abhydrolase_1"/>
    <property type="match status" value="1"/>
</dbReference>
<dbReference type="EMBL" id="FNTH01000001">
    <property type="protein sequence ID" value="SEE12472.1"/>
    <property type="molecule type" value="Genomic_DNA"/>
</dbReference>
<dbReference type="RefSeq" id="WP_092124286.1">
    <property type="nucleotide sequence ID" value="NZ_FNTH01000001.1"/>
</dbReference>
<evidence type="ECO:0000259" key="4">
    <source>
        <dbReference type="Pfam" id="PF00561"/>
    </source>
</evidence>
<dbReference type="Gene3D" id="3.20.20.30">
    <property type="entry name" value="Luciferase-like domain"/>
    <property type="match status" value="1"/>
</dbReference>
<dbReference type="Gene3D" id="3.40.50.1820">
    <property type="entry name" value="alpha/beta hydrolase"/>
    <property type="match status" value="1"/>
</dbReference>
<dbReference type="PANTHER" id="PTHR30137:SF8">
    <property type="entry name" value="BLR5498 PROTEIN"/>
    <property type="match status" value="1"/>
</dbReference>
<name>A0A1H5G9S6_9BRAD</name>
<keyword evidence="2 5" id="KW-0503">Monooxygenase</keyword>
<dbReference type="SUPFAM" id="SSF53474">
    <property type="entry name" value="alpha/beta-Hydrolases"/>
    <property type="match status" value="1"/>
</dbReference>
<dbReference type="Pfam" id="PF00296">
    <property type="entry name" value="Bac_luciferase"/>
    <property type="match status" value="1"/>
</dbReference>
<evidence type="ECO:0000313" key="6">
    <source>
        <dbReference type="Proteomes" id="UP000198992"/>
    </source>
</evidence>
<sequence>MTGLSAPQFYLMHFMPYPDVVPNRPQGQWVDIPNTHFDAKVGYKLYKEYIDELVLGDKLGFDGLVVNEHHATFYSLMPSCQLIASALAVLTQRAKICVMGTPIGLTYPHRLAEEYAMLDVMSGGRLECAFPLGTGMEYWVNPLSPATARERFREGMDILMQAWTQPGPSRYDGDFYQYKYLNCFPLPYQKPHPKIYIVGSGTEDTVNYAAERGYGYSQVFTPIPAQLKSFENYRSVAARHNQPTDSESIIISAMVFVAESEAKAIEEGRDHILFYFKNLLKTDSHLNSPPGYLPVERLRKRLESGATELDVTWEGLTTVYRTALGTPDHVAERIAFWCEQAQSSKIILHLHVGDMPHWKAVKNITLFAEEVIPRVRKLMSPSIQVAAVQLEDSMISFTKHDITVDGIRVQVLEAGEGEPLVFLHGAGTTSGFQDLLPLAQGRRLIIPIHPGFGASDDDPGVNSVLDYAVHYAALFDELKLSAPVDLVGHSLGGWIASLFTVFNQHRVRRLALACPAGLRVKEHPTADMFTIRAEHVPSRIVSSPEALARIPAVSLTNELKIARYREMTSLARIMWERNYEPKLARWLAHIKVPTLVLWGDKDQIIPVEQANFWSKRLPSVEVALFEGAGHLLFFEAPEAVARAKAFFTEGEIGRRHSA</sequence>
<dbReference type="InterPro" id="IPR050766">
    <property type="entry name" value="Bact_Lucif_Oxidored"/>
</dbReference>
<evidence type="ECO:0000313" key="5">
    <source>
        <dbReference type="EMBL" id="SEE12472.1"/>
    </source>
</evidence>
<dbReference type="InterPro" id="IPR036661">
    <property type="entry name" value="Luciferase-like_sf"/>
</dbReference>
<dbReference type="InterPro" id="IPR029058">
    <property type="entry name" value="AB_hydrolase_fold"/>
</dbReference>
<protein>
    <submittedName>
        <fullName evidence="5">Flavin-dependent oxidoreductase, luciferase family (Includes alkanesulfonate monooxygenase SsuD and methylene tetrahydromethanopterin reductase)</fullName>
    </submittedName>
</protein>
<dbReference type="PRINTS" id="PR00111">
    <property type="entry name" value="ABHYDROLASE"/>
</dbReference>
<dbReference type="SUPFAM" id="SSF51679">
    <property type="entry name" value="Bacterial luciferase-like"/>
    <property type="match status" value="1"/>
</dbReference>
<dbReference type="InterPro" id="IPR000073">
    <property type="entry name" value="AB_hydrolase_1"/>
</dbReference>
<keyword evidence="1" id="KW-0560">Oxidoreductase</keyword>
<gene>
    <name evidence="5" type="ORF">SAMN05444164_7001</name>
</gene>
<dbReference type="GO" id="GO:0016705">
    <property type="term" value="F:oxidoreductase activity, acting on paired donors, with incorporation or reduction of molecular oxygen"/>
    <property type="evidence" value="ECO:0007669"/>
    <property type="project" value="InterPro"/>
</dbReference>
<organism evidence="5 6">
    <name type="scientific">Bradyrhizobium erythrophlei</name>
    <dbReference type="NCBI Taxonomy" id="1437360"/>
    <lineage>
        <taxon>Bacteria</taxon>
        <taxon>Pseudomonadati</taxon>
        <taxon>Pseudomonadota</taxon>
        <taxon>Alphaproteobacteria</taxon>
        <taxon>Hyphomicrobiales</taxon>
        <taxon>Nitrobacteraceae</taxon>
        <taxon>Bradyrhizobium</taxon>
    </lineage>
</organism>
<evidence type="ECO:0000259" key="3">
    <source>
        <dbReference type="Pfam" id="PF00296"/>
    </source>
</evidence>